<evidence type="ECO:0000313" key="2">
    <source>
        <dbReference type="EMBL" id="RDI45611.1"/>
    </source>
</evidence>
<organism evidence="2 3">
    <name type="scientific">Falsibacillus pallidus</name>
    <dbReference type="NCBI Taxonomy" id="493781"/>
    <lineage>
        <taxon>Bacteria</taxon>
        <taxon>Bacillati</taxon>
        <taxon>Bacillota</taxon>
        <taxon>Bacilli</taxon>
        <taxon>Bacillales</taxon>
        <taxon>Bacillaceae</taxon>
        <taxon>Falsibacillus</taxon>
    </lineage>
</organism>
<dbReference type="AlphaFoldDB" id="A0A370GQ23"/>
<accession>A0A370GQ23</accession>
<reference evidence="2 3" key="1">
    <citation type="submission" date="2018-07" db="EMBL/GenBank/DDBJ databases">
        <title>Genomic Encyclopedia of Type Strains, Phase IV (KMG-IV): sequencing the most valuable type-strain genomes for metagenomic binning, comparative biology and taxonomic classification.</title>
        <authorList>
            <person name="Goeker M."/>
        </authorList>
    </citation>
    <scope>NUCLEOTIDE SEQUENCE [LARGE SCALE GENOMIC DNA]</scope>
    <source>
        <strain evidence="2 3">DSM 25281</strain>
    </source>
</reference>
<feature type="region of interest" description="Disordered" evidence="1">
    <location>
        <begin position="1"/>
        <end position="22"/>
    </location>
</feature>
<proteinExistence type="predicted"/>
<evidence type="ECO:0000313" key="3">
    <source>
        <dbReference type="Proteomes" id="UP000255326"/>
    </source>
</evidence>
<evidence type="ECO:0000256" key="1">
    <source>
        <dbReference type="SAM" id="MobiDB-lite"/>
    </source>
</evidence>
<protein>
    <submittedName>
        <fullName evidence="2">Uncharacterized protein</fullName>
    </submittedName>
</protein>
<name>A0A370GQ23_9BACI</name>
<dbReference type="RefSeq" id="WP_245948372.1">
    <property type="nucleotide sequence ID" value="NZ_QQAY01000002.1"/>
</dbReference>
<dbReference type="Proteomes" id="UP000255326">
    <property type="component" value="Unassembled WGS sequence"/>
</dbReference>
<comment type="caution">
    <text evidence="2">The sequence shown here is derived from an EMBL/GenBank/DDBJ whole genome shotgun (WGS) entry which is preliminary data.</text>
</comment>
<keyword evidence="3" id="KW-1185">Reference proteome</keyword>
<sequence length="129" mass="12902">MSSEQNEKKLVEDQDTPCGCGVPAAPQQPNQEGCTNAVSQQVCVEAVVTITPTVTPGTPMVACVGLPAVGTTCADLGFTPSTTVPGSCTTSFAQVLCVTMPLTFNADVVATPGGVGCGPAFNAPNCPVV</sequence>
<dbReference type="EMBL" id="QQAY01000002">
    <property type="protein sequence ID" value="RDI45611.1"/>
    <property type="molecule type" value="Genomic_DNA"/>
</dbReference>
<gene>
    <name evidence="2" type="ORF">DFR59_102240</name>
</gene>
<feature type="compositionally biased region" description="Basic and acidic residues" evidence="1">
    <location>
        <begin position="1"/>
        <end position="12"/>
    </location>
</feature>